<dbReference type="Proteomes" id="UP000245391">
    <property type="component" value="Unassembled WGS sequence"/>
</dbReference>
<dbReference type="EMBL" id="QGNY01000006">
    <property type="protein sequence ID" value="PWS30509.1"/>
    <property type="molecule type" value="Genomic_DNA"/>
</dbReference>
<dbReference type="AlphaFoldDB" id="A0A317EXP2"/>
<evidence type="ECO:0000313" key="1">
    <source>
        <dbReference type="EMBL" id="PWS30509.1"/>
    </source>
</evidence>
<evidence type="ECO:0008006" key="3">
    <source>
        <dbReference type="Google" id="ProtNLM"/>
    </source>
</evidence>
<evidence type="ECO:0000313" key="2">
    <source>
        <dbReference type="Proteomes" id="UP000245391"/>
    </source>
</evidence>
<dbReference type="InterPro" id="IPR032299">
    <property type="entry name" value="DUF4843"/>
</dbReference>
<dbReference type="PROSITE" id="PS51257">
    <property type="entry name" value="PROKAR_LIPOPROTEIN"/>
    <property type="match status" value="1"/>
</dbReference>
<reference evidence="2" key="1">
    <citation type="submission" date="2018-05" db="EMBL/GenBank/DDBJ databases">
        <title>Pedobacter paludis sp. nov., isolated from wetland soil.</title>
        <authorList>
            <person name="Zhang Y."/>
        </authorList>
    </citation>
    <scope>NUCLEOTIDE SEQUENCE [LARGE SCALE GENOMIC DNA]</scope>
    <source>
        <strain evidence="2">R-8</strain>
    </source>
</reference>
<accession>A0A317EXP2</accession>
<name>A0A317EXP2_9SPHI</name>
<dbReference type="OrthoDB" id="1094864at2"/>
<gene>
    <name evidence="1" type="ORF">DF947_16350</name>
</gene>
<organism evidence="1 2">
    <name type="scientific">Pedobacter paludis</name>
    <dbReference type="NCBI Taxonomy" id="2203212"/>
    <lineage>
        <taxon>Bacteria</taxon>
        <taxon>Pseudomonadati</taxon>
        <taxon>Bacteroidota</taxon>
        <taxon>Sphingobacteriia</taxon>
        <taxon>Sphingobacteriales</taxon>
        <taxon>Sphingobacteriaceae</taxon>
        <taxon>Pedobacter</taxon>
    </lineage>
</organism>
<dbReference type="Pfam" id="PF16132">
    <property type="entry name" value="DUF4843"/>
    <property type="match status" value="1"/>
</dbReference>
<keyword evidence="2" id="KW-1185">Reference proteome</keyword>
<sequence length="268" mass="30338">MKYSNSIYRKIAIMLFALTVSLTLFSSCKKKNDIPPASYENAAYFLVPRIESTSNLDPLIYHFIKNYSFYFLGDPTIVKDTIWLPQVRIVGNVADHDRVINIKVIDSGTTAIAGKNYKLLNYVVPAGSFVANKLGVEVYRTADLGDNTLKLMLKLEPNADFPGLMIGNSLSYDAKYYTGDTYKINISNKLIEPPYWAPFIIHFNAFSTVKYQFMVDVLHVYIGTNPDTSIDLGNITIYKTRLNNALDEYNNNHPNNHLTDENGNEISF</sequence>
<proteinExistence type="predicted"/>
<dbReference type="RefSeq" id="WP_109931129.1">
    <property type="nucleotide sequence ID" value="NZ_QGNY01000006.1"/>
</dbReference>
<protein>
    <recommendedName>
        <fullName evidence="3">DUF4843 domain-containing protein</fullName>
    </recommendedName>
</protein>
<comment type="caution">
    <text evidence="1">The sequence shown here is derived from an EMBL/GenBank/DDBJ whole genome shotgun (WGS) entry which is preliminary data.</text>
</comment>